<dbReference type="OrthoDB" id="3814192at2759"/>
<protein>
    <recommendedName>
        <fullName evidence="1">Cryptic loci regulator 2 N-terminal domain-containing protein</fullName>
    </recommendedName>
</protein>
<dbReference type="GeneID" id="25371141"/>
<dbReference type="HOGENOM" id="CLU_1786493_0_0_1"/>
<organism evidence="2 3">
    <name type="scientific">Aureobasidium subglaciale (strain EXF-2481)</name>
    <name type="common">Aureobasidium pullulans var. subglaciale</name>
    <dbReference type="NCBI Taxonomy" id="1043005"/>
    <lineage>
        <taxon>Eukaryota</taxon>
        <taxon>Fungi</taxon>
        <taxon>Dikarya</taxon>
        <taxon>Ascomycota</taxon>
        <taxon>Pezizomycotina</taxon>
        <taxon>Dothideomycetes</taxon>
        <taxon>Dothideomycetidae</taxon>
        <taxon>Dothideales</taxon>
        <taxon>Saccotheciaceae</taxon>
        <taxon>Aureobasidium</taxon>
    </lineage>
</organism>
<dbReference type="Proteomes" id="UP000030641">
    <property type="component" value="Unassembled WGS sequence"/>
</dbReference>
<dbReference type="InterPro" id="IPR031915">
    <property type="entry name" value="Clr2_N"/>
</dbReference>
<accession>A0A074YT21</accession>
<keyword evidence="3" id="KW-1185">Reference proteome</keyword>
<feature type="domain" description="Cryptic loci regulator 2 N-terminal" evidence="1">
    <location>
        <begin position="67"/>
        <end position="127"/>
    </location>
</feature>
<dbReference type="RefSeq" id="XP_013349241.1">
    <property type="nucleotide sequence ID" value="XM_013493787.1"/>
</dbReference>
<dbReference type="EMBL" id="KL584749">
    <property type="protein sequence ID" value="KER00836.1"/>
    <property type="molecule type" value="Genomic_DNA"/>
</dbReference>
<proteinExistence type="predicted"/>
<dbReference type="Pfam" id="PF16761">
    <property type="entry name" value="Clr2_transil"/>
    <property type="match status" value="1"/>
</dbReference>
<evidence type="ECO:0000259" key="1">
    <source>
        <dbReference type="Pfam" id="PF16761"/>
    </source>
</evidence>
<sequence>MLLNQSSLNATKTIDLSTFAGSDGDSNFFPKHLAREDNIKFLARLSDAFNASPRLVLAIGGRVEFINQLPVGYASFLRPEVYEDGQRVDRFVYGHPSGLSFASLVAFAEHVLMIMKKEVKDCACVNCQGAPVPAPRFSAGFHELE</sequence>
<gene>
    <name evidence="2" type="ORF">AUEXF2481DRAFT_726</name>
</gene>
<dbReference type="InParanoid" id="A0A074YT21"/>
<dbReference type="AlphaFoldDB" id="A0A074YT21"/>
<evidence type="ECO:0000313" key="2">
    <source>
        <dbReference type="EMBL" id="KER00836.1"/>
    </source>
</evidence>
<name>A0A074YT21_AURSE</name>
<evidence type="ECO:0000313" key="3">
    <source>
        <dbReference type="Proteomes" id="UP000030641"/>
    </source>
</evidence>
<reference evidence="2 3" key="1">
    <citation type="journal article" date="2014" name="BMC Genomics">
        <title>Genome sequencing of four Aureobasidium pullulans varieties: biotechnological potential, stress tolerance, and description of new species.</title>
        <authorList>
            <person name="Gostin Ar C."/>
            <person name="Ohm R.A."/>
            <person name="Kogej T."/>
            <person name="Sonjak S."/>
            <person name="Turk M."/>
            <person name="Zajc J."/>
            <person name="Zalar P."/>
            <person name="Grube M."/>
            <person name="Sun H."/>
            <person name="Han J."/>
            <person name="Sharma A."/>
            <person name="Chiniquy J."/>
            <person name="Ngan C.Y."/>
            <person name="Lipzen A."/>
            <person name="Barry K."/>
            <person name="Grigoriev I.V."/>
            <person name="Gunde-Cimerman N."/>
        </authorList>
    </citation>
    <scope>NUCLEOTIDE SEQUENCE [LARGE SCALE GENOMIC DNA]</scope>
    <source>
        <strain evidence="2 3">EXF-2481</strain>
    </source>
</reference>